<dbReference type="PANTHER" id="PTHR39201">
    <property type="entry name" value="EXPORTED PROTEIN-RELATED"/>
    <property type="match status" value="1"/>
</dbReference>
<protein>
    <submittedName>
        <fullName evidence="4">Flavodoxin</fullName>
    </submittedName>
</protein>
<keyword evidence="5" id="KW-1185">Reference proteome</keyword>
<evidence type="ECO:0000256" key="1">
    <source>
        <dbReference type="ARBA" id="ARBA00022630"/>
    </source>
</evidence>
<reference evidence="4 5" key="1">
    <citation type="submission" date="2018-10" db="EMBL/GenBank/DDBJ databases">
        <title>Rhizobium etli, R. leguminosarum and a new Rhizobium genospecies from Phaseolus dumosus.</title>
        <authorList>
            <person name="Ramirez-Puebla S.T."/>
            <person name="Rogel-Hernandez M.A."/>
            <person name="Guerrero G."/>
            <person name="Ormeno-Orrillo E."/>
            <person name="Martinez-Romero J.C."/>
            <person name="Negrete-Yankelevich S."/>
            <person name="Martinez-Romero E."/>
        </authorList>
    </citation>
    <scope>NUCLEOTIDE SEQUENCE [LARGE SCALE GENOMIC DNA]</scope>
    <source>
        <strain evidence="4 5">CCGE525</strain>
        <plasmid evidence="5">prccge525c</plasmid>
    </source>
</reference>
<dbReference type="OrthoDB" id="9806505at2"/>
<dbReference type="SUPFAM" id="SSF52218">
    <property type="entry name" value="Flavoproteins"/>
    <property type="match status" value="1"/>
</dbReference>
<keyword evidence="2" id="KW-0288">FMN</keyword>
<evidence type="ECO:0000259" key="3">
    <source>
        <dbReference type="PROSITE" id="PS50902"/>
    </source>
</evidence>
<evidence type="ECO:0000313" key="5">
    <source>
        <dbReference type="Proteomes" id="UP000282195"/>
    </source>
</evidence>
<dbReference type="GO" id="GO:0010181">
    <property type="term" value="F:FMN binding"/>
    <property type="evidence" value="ECO:0007669"/>
    <property type="project" value="InterPro"/>
</dbReference>
<dbReference type="Gene3D" id="3.40.50.360">
    <property type="match status" value="1"/>
</dbReference>
<evidence type="ECO:0000256" key="2">
    <source>
        <dbReference type="ARBA" id="ARBA00022643"/>
    </source>
</evidence>
<dbReference type="KEGG" id="rjg:CCGE525_26130"/>
<evidence type="ECO:0000313" key="4">
    <source>
        <dbReference type="EMBL" id="AYG63737.1"/>
    </source>
</evidence>
<dbReference type="AlphaFoldDB" id="A0A387G1N8"/>
<geneLocation type="plasmid" evidence="5">
    <name>prccge525c</name>
</geneLocation>
<dbReference type="InterPro" id="IPR029039">
    <property type="entry name" value="Flavoprotein-like_sf"/>
</dbReference>
<dbReference type="PROSITE" id="PS50902">
    <property type="entry name" value="FLAVODOXIN_LIKE"/>
    <property type="match status" value="1"/>
</dbReference>
<dbReference type="Pfam" id="PF12682">
    <property type="entry name" value="Flavodoxin_4"/>
    <property type="match status" value="1"/>
</dbReference>
<dbReference type="PANTHER" id="PTHR39201:SF1">
    <property type="entry name" value="FLAVODOXIN-LIKE DOMAIN-CONTAINING PROTEIN"/>
    <property type="match status" value="1"/>
</dbReference>
<dbReference type="Proteomes" id="UP000282195">
    <property type="component" value="Plasmid pRCCGE525c"/>
</dbReference>
<feature type="domain" description="Flavodoxin-like" evidence="3">
    <location>
        <begin position="22"/>
        <end position="175"/>
    </location>
</feature>
<keyword evidence="1" id="KW-0285">Flavoprotein</keyword>
<accession>A0A387G1N8</accession>
<dbReference type="InterPro" id="IPR008254">
    <property type="entry name" value="Flavodoxin/NO_synth"/>
</dbReference>
<name>A0A387G1N8_9HYPH</name>
<keyword evidence="4" id="KW-0614">Plasmid</keyword>
<sequence>MTAGLAAAGDPANAQASGQSKVLVAYLTRSGNTRVIAGQISRALEADLFEIETAKPYPADYRQTVAQAEKERQEDFEPPLKATVANLQAYDTVFLGFPVWGETAPSVIRSFLSKHDLSGKTVRPFITYGGYGVGSSLAVLAAHSPGARIEPPFVMEADQERRTLETVTSWLGGLPTIK</sequence>
<organism evidence="4 5">
    <name type="scientific">Rhizobium jaguaris</name>
    <dbReference type="NCBI Taxonomy" id="1312183"/>
    <lineage>
        <taxon>Bacteria</taxon>
        <taxon>Pseudomonadati</taxon>
        <taxon>Pseudomonadota</taxon>
        <taxon>Alphaproteobacteria</taxon>
        <taxon>Hyphomicrobiales</taxon>
        <taxon>Rhizobiaceae</taxon>
        <taxon>Rhizobium/Agrobacterium group</taxon>
        <taxon>Rhizobium</taxon>
    </lineage>
</organism>
<dbReference type="EMBL" id="CP032695">
    <property type="protein sequence ID" value="AYG63737.1"/>
    <property type="molecule type" value="Genomic_DNA"/>
</dbReference>
<gene>
    <name evidence="4" type="ORF">CCGE525_26130</name>
</gene>
<proteinExistence type="predicted"/>